<sequence>MALLRLNCVCLCVLSVQPTVRKGVLPSMLEEILNTRLRVKHSMKTYKQDKTLMRLLDARQLGLKLIANGYAAANCSGRMPSVEVGDSIVHKARETLERAIKLVNDTKKWGAHVVYGDTDR</sequence>
<dbReference type="GO" id="GO:0046872">
    <property type="term" value="F:metal ion binding"/>
    <property type="evidence" value="ECO:0007669"/>
    <property type="project" value="UniProtKB-KW"/>
</dbReference>
<dbReference type="FunFam" id="1.10.287.690:FF:000002">
    <property type="entry name" value="DNA polymerase zeta"/>
    <property type="match status" value="1"/>
</dbReference>
<evidence type="ECO:0000256" key="1">
    <source>
        <dbReference type="ARBA" id="ARBA00001966"/>
    </source>
</evidence>
<keyword evidence="6" id="KW-0548">Nucleotidyltransferase</keyword>
<evidence type="ECO:0000256" key="3">
    <source>
        <dbReference type="ARBA" id="ARBA00012417"/>
    </source>
</evidence>
<feature type="domain" description="DNA-directed DNA polymerase family B multifunctional" evidence="16">
    <location>
        <begin position="14"/>
        <end position="119"/>
    </location>
</feature>
<keyword evidence="9" id="KW-0862">Zinc</keyword>
<name>A0A060YQ58_ONCMY</name>
<evidence type="ECO:0000256" key="14">
    <source>
        <dbReference type="ARBA" id="ARBA00049244"/>
    </source>
</evidence>
<dbReference type="InterPro" id="IPR030559">
    <property type="entry name" value="PolZ_Rev3"/>
</dbReference>
<keyword evidence="8" id="KW-0227">DNA damage</keyword>
<evidence type="ECO:0000313" key="17">
    <source>
        <dbReference type="EMBL" id="CDQ91604.1"/>
    </source>
</evidence>
<gene>
    <name evidence="17" type="ORF">GSONMT00049711001</name>
</gene>
<dbReference type="GO" id="GO:0000724">
    <property type="term" value="P:double-strand break repair via homologous recombination"/>
    <property type="evidence" value="ECO:0007669"/>
    <property type="project" value="TreeGrafter"/>
</dbReference>
<evidence type="ECO:0000256" key="12">
    <source>
        <dbReference type="ARBA" id="ARBA00023014"/>
    </source>
</evidence>
<reference evidence="17" key="1">
    <citation type="journal article" date="2014" name="Nat. Commun.">
        <title>The rainbow trout genome provides novel insights into evolution after whole-genome duplication in vertebrates.</title>
        <authorList>
            <person name="Berthelot C."/>
            <person name="Brunet F."/>
            <person name="Chalopin D."/>
            <person name="Juanchich A."/>
            <person name="Bernard M."/>
            <person name="Noel B."/>
            <person name="Bento P."/>
            <person name="Da Silva C."/>
            <person name="Labadie K."/>
            <person name="Alberti A."/>
            <person name="Aury J.M."/>
            <person name="Louis A."/>
            <person name="Dehais P."/>
            <person name="Bardou P."/>
            <person name="Montfort J."/>
            <person name="Klopp C."/>
            <person name="Cabau C."/>
            <person name="Gaspin C."/>
            <person name="Thorgaard G.H."/>
            <person name="Boussaha M."/>
            <person name="Quillet E."/>
            <person name="Guyomard R."/>
            <person name="Galiana D."/>
            <person name="Bobe J."/>
            <person name="Volff J.N."/>
            <person name="Genet C."/>
            <person name="Wincker P."/>
            <person name="Jaillon O."/>
            <person name="Roest Crollius H."/>
            <person name="Guiguen Y."/>
        </authorList>
    </citation>
    <scope>NUCLEOTIDE SEQUENCE [LARGE SCALE GENOMIC DNA]</scope>
</reference>
<keyword evidence="15" id="KW-0732">Signal</keyword>
<evidence type="ECO:0000256" key="6">
    <source>
        <dbReference type="ARBA" id="ARBA00022695"/>
    </source>
</evidence>
<dbReference type="PANTHER" id="PTHR45812">
    <property type="entry name" value="DNA POLYMERASE ZETA CATALYTIC SUBUNIT"/>
    <property type="match status" value="1"/>
</dbReference>
<comment type="cofactor">
    <cofactor evidence="1">
        <name>[4Fe-4S] cluster</name>
        <dbReference type="ChEBI" id="CHEBI:49883"/>
    </cofactor>
</comment>
<feature type="chain" id="PRO_5001592458" description="DNA polymerase zeta catalytic subunit" evidence="15">
    <location>
        <begin position="19"/>
        <end position="120"/>
    </location>
</feature>
<evidence type="ECO:0000256" key="5">
    <source>
        <dbReference type="ARBA" id="ARBA00022679"/>
    </source>
</evidence>
<keyword evidence="12" id="KW-0411">Iron-sulfur</keyword>
<proteinExistence type="inferred from homology"/>
<reference evidence="17" key="2">
    <citation type="submission" date="2014-03" db="EMBL/GenBank/DDBJ databases">
        <authorList>
            <person name="Genoscope - CEA"/>
        </authorList>
    </citation>
    <scope>NUCLEOTIDE SEQUENCE</scope>
</reference>
<evidence type="ECO:0000256" key="9">
    <source>
        <dbReference type="ARBA" id="ARBA00022833"/>
    </source>
</evidence>
<comment type="similarity">
    <text evidence="2">Belongs to the DNA polymerase type-B family.</text>
</comment>
<keyword evidence="10" id="KW-0239">DNA-directed DNA polymerase</keyword>
<dbReference type="EC" id="2.7.7.7" evidence="3"/>
<dbReference type="GO" id="GO:0016035">
    <property type="term" value="C:zeta DNA polymerase complex"/>
    <property type="evidence" value="ECO:0007669"/>
    <property type="project" value="InterPro"/>
</dbReference>
<keyword evidence="5" id="KW-0808">Transferase</keyword>
<dbReference type="GO" id="GO:0042276">
    <property type="term" value="P:error-prone translesion synthesis"/>
    <property type="evidence" value="ECO:0007669"/>
    <property type="project" value="TreeGrafter"/>
</dbReference>
<evidence type="ECO:0000256" key="11">
    <source>
        <dbReference type="ARBA" id="ARBA00023004"/>
    </source>
</evidence>
<evidence type="ECO:0000259" key="16">
    <source>
        <dbReference type="Pfam" id="PF00136"/>
    </source>
</evidence>
<evidence type="ECO:0000256" key="4">
    <source>
        <dbReference type="ARBA" id="ARBA00021589"/>
    </source>
</evidence>
<dbReference type="EMBL" id="FR912003">
    <property type="protein sequence ID" value="CDQ91604.1"/>
    <property type="molecule type" value="Genomic_DNA"/>
</dbReference>
<dbReference type="InterPro" id="IPR006134">
    <property type="entry name" value="DNA-dir_DNA_pol_B_multi_dom"/>
</dbReference>
<comment type="catalytic activity">
    <reaction evidence="14">
        <text>DNA(n) + a 2'-deoxyribonucleoside 5'-triphosphate = DNA(n+1) + diphosphate</text>
        <dbReference type="Rhea" id="RHEA:22508"/>
        <dbReference type="Rhea" id="RHEA-COMP:17339"/>
        <dbReference type="Rhea" id="RHEA-COMP:17340"/>
        <dbReference type="ChEBI" id="CHEBI:33019"/>
        <dbReference type="ChEBI" id="CHEBI:61560"/>
        <dbReference type="ChEBI" id="CHEBI:173112"/>
        <dbReference type="EC" id="2.7.7.7"/>
    </reaction>
</comment>
<dbReference type="Gene3D" id="3.90.1600.10">
    <property type="entry name" value="Palm domain of DNA polymerase"/>
    <property type="match status" value="1"/>
</dbReference>
<evidence type="ECO:0000256" key="15">
    <source>
        <dbReference type="SAM" id="SignalP"/>
    </source>
</evidence>
<keyword evidence="7" id="KW-0479">Metal-binding</keyword>
<dbReference type="AlphaFoldDB" id="A0A060YQ58"/>
<organism evidence="17 18">
    <name type="scientific">Oncorhynchus mykiss</name>
    <name type="common">Rainbow trout</name>
    <name type="synonym">Salmo gairdneri</name>
    <dbReference type="NCBI Taxonomy" id="8022"/>
    <lineage>
        <taxon>Eukaryota</taxon>
        <taxon>Metazoa</taxon>
        <taxon>Chordata</taxon>
        <taxon>Craniata</taxon>
        <taxon>Vertebrata</taxon>
        <taxon>Euteleostomi</taxon>
        <taxon>Actinopterygii</taxon>
        <taxon>Neopterygii</taxon>
        <taxon>Teleostei</taxon>
        <taxon>Protacanthopterygii</taxon>
        <taxon>Salmoniformes</taxon>
        <taxon>Salmonidae</taxon>
        <taxon>Salmoninae</taxon>
        <taxon>Oncorhynchus</taxon>
    </lineage>
</organism>
<dbReference type="STRING" id="8022.A0A060YQ58"/>
<evidence type="ECO:0000256" key="8">
    <source>
        <dbReference type="ARBA" id="ARBA00022763"/>
    </source>
</evidence>
<dbReference type="InterPro" id="IPR043502">
    <property type="entry name" value="DNA/RNA_pol_sf"/>
</dbReference>
<dbReference type="Pfam" id="PF00136">
    <property type="entry name" value="DNA_pol_B"/>
    <property type="match status" value="1"/>
</dbReference>
<keyword evidence="13" id="KW-0234">DNA repair</keyword>
<protein>
    <recommendedName>
        <fullName evidence="4">DNA polymerase zeta catalytic subunit</fullName>
        <ecNumber evidence="3">2.7.7.7</ecNumber>
    </recommendedName>
</protein>
<dbReference type="GO" id="GO:0003887">
    <property type="term" value="F:DNA-directed DNA polymerase activity"/>
    <property type="evidence" value="ECO:0007669"/>
    <property type="project" value="UniProtKB-KW"/>
</dbReference>
<dbReference type="InterPro" id="IPR023211">
    <property type="entry name" value="DNA_pol_palm_dom_sf"/>
</dbReference>
<dbReference type="GO" id="GO:0000166">
    <property type="term" value="F:nucleotide binding"/>
    <property type="evidence" value="ECO:0007669"/>
    <property type="project" value="InterPro"/>
</dbReference>
<evidence type="ECO:0000256" key="2">
    <source>
        <dbReference type="ARBA" id="ARBA00005755"/>
    </source>
</evidence>
<evidence type="ECO:0000256" key="7">
    <source>
        <dbReference type="ARBA" id="ARBA00022723"/>
    </source>
</evidence>
<evidence type="ECO:0000256" key="10">
    <source>
        <dbReference type="ARBA" id="ARBA00022932"/>
    </source>
</evidence>
<evidence type="ECO:0000256" key="13">
    <source>
        <dbReference type="ARBA" id="ARBA00023204"/>
    </source>
</evidence>
<feature type="signal peptide" evidence="15">
    <location>
        <begin position="1"/>
        <end position="18"/>
    </location>
</feature>
<accession>A0A060YQ58</accession>
<dbReference type="Proteomes" id="UP000193380">
    <property type="component" value="Unassembled WGS sequence"/>
</dbReference>
<evidence type="ECO:0000313" key="18">
    <source>
        <dbReference type="Proteomes" id="UP000193380"/>
    </source>
</evidence>
<dbReference type="GO" id="GO:0051536">
    <property type="term" value="F:iron-sulfur cluster binding"/>
    <property type="evidence" value="ECO:0007669"/>
    <property type="project" value="UniProtKB-KW"/>
</dbReference>
<keyword evidence="11" id="KW-0408">Iron</keyword>
<dbReference type="GO" id="GO:0005634">
    <property type="term" value="C:nucleus"/>
    <property type="evidence" value="ECO:0007669"/>
    <property type="project" value="TreeGrafter"/>
</dbReference>
<dbReference type="PaxDb" id="8022-A0A060YQ58"/>
<dbReference type="Gene3D" id="1.10.287.690">
    <property type="entry name" value="Helix hairpin bin"/>
    <property type="match status" value="1"/>
</dbReference>
<dbReference type="SUPFAM" id="SSF56672">
    <property type="entry name" value="DNA/RNA polymerases"/>
    <property type="match status" value="1"/>
</dbReference>
<dbReference type="PANTHER" id="PTHR45812:SF1">
    <property type="entry name" value="DNA POLYMERASE ZETA CATALYTIC SUBUNIT"/>
    <property type="match status" value="1"/>
</dbReference>
<dbReference type="GO" id="GO:0003677">
    <property type="term" value="F:DNA binding"/>
    <property type="evidence" value="ECO:0007669"/>
    <property type="project" value="InterPro"/>
</dbReference>